<feature type="transmembrane region" description="Helical" evidence="1">
    <location>
        <begin position="7"/>
        <end position="22"/>
    </location>
</feature>
<evidence type="ECO:0000313" key="3">
    <source>
        <dbReference type="Proteomes" id="UP000002072"/>
    </source>
</evidence>
<protein>
    <submittedName>
        <fullName evidence="2">Uncharacterized protein</fullName>
    </submittedName>
</protein>
<sequence>MNKYLKILLYLMTFFLFLKLIIEGQKRVSLENLGVMLIGLFGLITLLYLYNKNEK</sequence>
<keyword evidence="3" id="KW-1185">Reference proteome</keyword>
<dbReference type="GeneID" id="54763065"/>
<dbReference type="RefSeq" id="WP_012858190.1">
    <property type="nucleotide sequence ID" value="NC_013515.1"/>
</dbReference>
<dbReference type="KEGG" id="smf:Smon_0142"/>
<organism evidence="2 3">
    <name type="scientific">Streptobacillus moniliformis (strain ATCC 14647 / DSM 12112 / NCTC 10651 / 9901)</name>
    <dbReference type="NCBI Taxonomy" id="519441"/>
    <lineage>
        <taxon>Bacteria</taxon>
        <taxon>Fusobacteriati</taxon>
        <taxon>Fusobacteriota</taxon>
        <taxon>Fusobacteriia</taxon>
        <taxon>Fusobacteriales</taxon>
        <taxon>Leptotrichiaceae</taxon>
        <taxon>Streptobacillus</taxon>
    </lineage>
</organism>
<keyword evidence="1" id="KW-0812">Transmembrane</keyword>
<keyword evidence="1" id="KW-1133">Transmembrane helix</keyword>
<dbReference type="STRING" id="519441.Smon_0142"/>
<dbReference type="Proteomes" id="UP000002072">
    <property type="component" value="Chromosome"/>
</dbReference>
<dbReference type="HOGENOM" id="CLU_207806_1_1_0"/>
<proteinExistence type="predicted"/>
<dbReference type="Pfam" id="PF21844">
    <property type="entry name" value="DUF6903"/>
    <property type="match status" value="1"/>
</dbReference>
<accession>D1AWF6</accession>
<evidence type="ECO:0000313" key="2">
    <source>
        <dbReference type="EMBL" id="ACZ00632.1"/>
    </source>
</evidence>
<feature type="transmembrane region" description="Helical" evidence="1">
    <location>
        <begin position="34"/>
        <end position="50"/>
    </location>
</feature>
<evidence type="ECO:0000256" key="1">
    <source>
        <dbReference type="SAM" id="Phobius"/>
    </source>
</evidence>
<reference evidence="2 3" key="1">
    <citation type="journal article" date="2009" name="Stand. Genomic Sci.">
        <title>Complete genome sequence of Streptobacillus moniliformis type strain (9901T).</title>
        <authorList>
            <person name="Nolan M."/>
            <person name="Gronow S."/>
            <person name="Lapidus A."/>
            <person name="Ivanova N."/>
            <person name="Copeland A."/>
            <person name="Lucas S."/>
            <person name="Del Rio T.G."/>
            <person name="Chen F."/>
            <person name="Tice H."/>
            <person name="Pitluck S."/>
            <person name="Cheng J.F."/>
            <person name="Sims D."/>
            <person name="Meincke L."/>
            <person name="Bruce D."/>
            <person name="Goodwin L."/>
            <person name="Brettin T."/>
            <person name="Han C."/>
            <person name="Detter J.C."/>
            <person name="Ovchinikova G."/>
            <person name="Pati A."/>
            <person name="Mavromatis K."/>
            <person name="Mikhailova N."/>
            <person name="Chen A."/>
            <person name="Palaniappan K."/>
            <person name="Land M."/>
            <person name="Hauser L."/>
            <person name="Chang Y.J."/>
            <person name="Jeffries C.D."/>
            <person name="Rohde M."/>
            <person name="Sproer C."/>
            <person name="Goker M."/>
            <person name="Bristow J."/>
            <person name="Eisen J.A."/>
            <person name="Markowitz V."/>
            <person name="Hugenholtz P."/>
            <person name="Kyrpides N.C."/>
            <person name="Klenk H.P."/>
            <person name="Chain P."/>
        </authorList>
    </citation>
    <scope>NUCLEOTIDE SEQUENCE [LARGE SCALE GENOMIC DNA]</scope>
    <source>
        <strain evidence="3">ATCC 14647 / DSM 12112 / NCTC 10651 / 9901</strain>
    </source>
</reference>
<dbReference type="EMBL" id="CP001779">
    <property type="protein sequence ID" value="ACZ00632.1"/>
    <property type="molecule type" value="Genomic_DNA"/>
</dbReference>
<name>D1AWF6_STRM9</name>
<keyword evidence="1" id="KW-0472">Membrane</keyword>
<dbReference type="AlphaFoldDB" id="D1AWF6"/>
<dbReference type="InterPro" id="IPR054198">
    <property type="entry name" value="DUF6903"/>
</dbReference>
<gene>
    <name evidence="2" type="ordered locus">Smon_0142</name>
</gene>